<reference evidence="3 4" key="1">
    <citation type="submission" date="2022-04" db="EMBL/GenBank/DDBJ databases">
        <title>Halobacillus sp. isolated from saltern.</title>
        <authorList>
            <person name="Won M."/>
            <person name="Lee C.-M."/>
            <person name="Woen H.-Y."/>
            <person name="Kwon S.-W."/>
        </authorList>
    </citation>
    <scope>NUCLEOTIDE SEQUENCE [LARGE SCALE GENOMIC DNA]</scope>
    <source>
        <strain evidence="3 4">SSTM10-2</strain>
    </source>
</reference>
<dbReference type="PANTHER" id="PTHR37296:SF1">
    <property type="entry name" value="CONSERVED VIRULENCE FACTOR B"/>
    <property type="match status" value="1"/>
</dbReference>
<sequence>MDQTKISTIQSMEVIKRTAEGFQLSDGEDEILLPHDQVNGEIEEIGEHVTVFLYNDRKKNPVATMLLPEVRLDTYGWAEVEEVVKNLGVFVNIGIDKAFLVSKDHLPILKEVWPKEGDWLFVSLEKDKKGRVFAEPISEGEVLEDLEKAPENLLNETIVGRVYRSTKAGSFVLTEEGYRGFIHPYERKTEPRLGETIEGRIIDVKEDGTLNISLRPLKQHSMDPDADQIYNYLVDHDGVMPLTDKSDPDEIRDIFKISKSAFKRAIGKLMKEDKVIQKQNQTVMKHND</sequence>
<dbReference type="InterPro" id="IPR039566">
    <property type="entry name" value="CvfB_S1_st"/>
</dbReference>
<dbReference type="Pfam" id="PF17783">
    <property type="entry name" value="WHD_CvfB"/>
    <property type="match status" value="1"/>
</dbReference>
<dbReference type="InterPro" id="IPR003029">
    <property type="entry name" value="S1_domain"/>
</dbReference>
<dbReference type="SUPFAM" id="SSF50249">
    <property type="entry name" value="Nucleic acid-binding proteins"/>
    <property type="match status" value="1"/>
</dbReference>
<dbReference type="Pfam" id="PF21191">
    <property type="entry name" value="CvfB_1st"/>
    <property type="match status" value="1"/>
</dbReference>
<organism evidence="3 4">
    <name type="scientific">Halobacillus shinanisalinarum</name>
    <dbReference type="NCBI Taxonomy" id="2932258"/>
    <lineage>
        <taxon>Bacteria</taxon>
        <taxon>Bacillati</taxon>
        <taxon>Bacillota</taxon>
        <taxon>Bacilli</taxon>
        <taxon>Bacillales</taxon>
        <taxon>Bacillaceae</taxon>
        <taxon>Halobacillus</taxon>
    </lineage>
</organism>
<dbReference type="EMBL" id="CP095074">
    <property type="protein sequence ID" value="UOQ93493.1"/>
    <property type="molecule type" value="Genomic_DNA"/>
</dbReference>
<dbReference type="InterPro" id="IPR014464">
    <property type="entry name" value="CvfB_fam"/>
</dbReference>
<dbReference type="InterPro" id="IPR048588">
    <property type="entry name" value="CvfB_S1_2nd"/>
</dbReference>
<dbReference type="InterPro" id="IPR012340">
    <property type="entry name" value="NA-bd_OB-fold"/>
</dbReference>
<dbReference type="PROSITE" id="PS50126">
    <property type="entry name" value="S1"/>
    <property type="match status" value="1"/>
</dbReference>
<dbReference type="Pfam" id="PF21543">
    <property type="entry name" value="CvfB_2nd"/>
    <property type="match status" value="1"/>
</dbReference>
<dbReference type="PANTHER" id="PTHR37296">
    <property type="entry name" value="CONSERVED VIRULENCE FACTOR B"/>
    <property type="match status" value="1"/>
</dbReference>
<dbReference type="Gene3D" id="2.40.50.140">
    <property type="entry name" value="Nucleic acid-binding proteins"/>
    <property type="match status" value="2"/>
</dbReference>
<protein>
    <submittedName>
        <fullName evidence="3">S1-like domain-containing RNA-binding protein</fullName>
    </submittedName>
</protein>
<dbReference type="RefSeq" id="WP_244753093.1">
    <property type="nucleotide sequence ID" value="NZ_CP095074.1"/>
</dbReference>
<proteinExistence type="inferred from homology"/>
<dbReference type="InterPro" id="IPR036388">
    <property type="entry name" value="WH-like_DNA-bd_sf"/>
</dbReference>
<dbReference type="InterPro" id="IPR040764">
    <property type="entry name" value="CvfB_WH"/>
</dbReference>
<comment type="similarity">
    <text evidence="1">Belongs to the CvfB family.</text>
</comment>
<feature type="domain" description="S1 motif" evidence="2">
    <location>
        <begin position="155"/>
        <end position="215"/>
    </location>
</feature>
<keyword evidence="4" id="KW-1185">Reference proteome</keyword>
<accession>A0ABY4GZ90</accession>
<dbReference type="Pfam" id="PF13509">
    <property type="entry name" value="S1_2"/>
    <property type="match status" value="1"/>
</dbReference>
<dbReference type="SMART" id="SM00316">
    <property type="entry name" value="S1"/>
    <property type="match status" value="1"/>
</dbReference>
<evidence type="ECO:0000313" key="4">
    <source>
        <dbReference type="Proteomes" id="UP000831880"/>
    </source>
</evidence>
<dbReference type="Proteomes" id="UP000831880">
    <property type="component" value="Chromosome"/>
</dbReference>
<dbReference type="InterPro" id="IPR048587">
    <property type="entry name" value="CvfB_S1_3rd"/>
</dbReference>
<name>A0ABY4GZ90_9BACI</name>
<evidence type="ECO:0000256" key="1">
    <source>
        <dbReference type="PIRNR" id="PIRNR012524"/>
    </source>
</evidence>
<dbReference type="PIRSF" id="PIRSF012524">
    <property type="entry name" value="YitL_S1"/>
    <property type="match status" value="1"/>
</dbReference>
<dbReference type="Gene3D" id="1.10.10.10">
    <property type="entry name" value="Winged helix-like DNA-binding domain superfamily/Winged helix DNA-binding domain"/>
    <property type="match status" value="1"/>
</dbReference>
<evidence type="ECO:0000313" key="3">
    <source>
        <dbReference type="EMBL" id="UOQ93493.1"/>
    </source>
</evidence>
<evidence type="ECO:0000259" key="2">
    <source>
        <dbReference type="PROSITE" id="PS50126"/>
    </source>
</evidence>
<gene>
    <name evidence="3" type="ORF">MUO14_00350</name>
</gene>